<name>A0A543CFR0_9ACTN</name>
<protein>
    <submittedName>
        <fullName evidence="1">Uncharacterized protein</fullName>
    </submittedName>
</protein>
<sequence length="84" mass="8822">MDIKRGIAALVTAGAAITGTVVLSTPASALTGHFYQRFSGTNVLSSVACNEVGAGLYHTQTRFGYVQSWDCYLAGSGIDLEVYT</sequence>
<dbReference type="Proteomes" id="UP000316096">
    <property type="component" value="Unassembled WGS sequence"/>
</dbReference>
<organism evidence="1 2">
    <name type="scientific">Actinoallomurus bryophytorum</name>
    <dbReference type="NCBI Taxonomy" id="1490222"/>
    <lineage>
        <taxon>Bacteria</taxon>
        <taxon>Bacillati</taxon>
        <taxon>Actinomycetota</taxon>
        <taxon>Actinomycetes</taxon>
        <taxon>Streptosporangiales</taxon>
        <taxon>Thermomonosporaceae</taxon>
        <taxon>Actinoallomurus</taxon>
    </lineage>
</organism>
<gene>
    <name evidence="1" type="ORF">FB559_1458</name>
</gene>
<accession>A0A543CFR0</accession>
<comment type="caution">
    <text evidence="1">The sequence shown here is derived from an EMBL/GenBank/DDBJ whole genome shotgun (WGS) entry which is preliminary data.</text>
</comment>
<dbReference type="EMBL" id="VFOZ01000001">
    <property type="protein sequence ID" value="TQL95946.1"/>
    <property type="molecule type" value="Genomic_DNA"/>
</dbReference>
<evidence type="ECO:0000313" key="2">
    <source>
        <dbReference type="Proteomes" id="UP000316096"/>
    </source>
</evidence>
<dbReference type="RefSeq" id="WP_141954575.1">
    <property type="nucleotide sequence ID" value="NZ_VFOZ01000001.1"/>
</dbReference>
<dbReference type="AlphaFoldDB" id="A0A543CFR0"/>
<proteinExistence type="predicted"/>
<evidence type="ECO:0000313" key="1">
    <source>
        <dbReference type="EMBL" id="TQL95946.1"/>
    </source>
</evidence>
<reference evidence="1 2" key="1">
    <citation type="submission" date="2019-06" db="EMBL/GenBank/DDBJ databases">
        <title>Sequencing the genomes of 1000 actinobacteria strains.</title>
        <authorList>
            <person name="Klenk H.-P."/>
        </authorList>
    </citation>
    <scope>NUCLEOTIDE SEQUENCE [LARGE SCALE GENOMIC DNA]</scope>
    <source>
        <strain evidence="1 2">DSM 102200</strain>
    </source>
</reference>
<keyword evidence="2" id="KW-1185">Reference proteome</keyword>